<dbReference type="InterPro" id="IPR011713">
    <property type="entry name" value="Leu-rich_rpt_3"/>
</dbReference>
<dbReference type="InterPro" id="IPR035897">
    <property type="entry name" value="Toll_tir_struct_dom_sf"/>
</dbReference>
<dbReference type="PANTHER" id="PTHR11017:SF559">
    <property type="entry name" value="DISEASE RESISTANCE PROTEIN CHL1"/>
    <property type="match status" value="1"/>
</dbReference>
<dbReference type="GO" id="GO:0007165">
    <property type="term" value="P:signal transduction"/>
    <property type="evidence" value="ECO:0007669"/>
    <property type="project" value="InterPro"/>
</dbReference>
<dbReference type="InterPro" id="IPR042197">
    <property type="entry name" value="Apaf_helical"/>
</dbReference>
<dbReference type="Pfam" id="PF00931">
    <property type="entry name" value="NB-ARC"/>
    <property type="match status" value="1"/>
</dbReference>
<dbReference type="SMART" id="SM00255">
    <property type="entry name" value="TIR"/>
    <property type="match status" value="1"/>
</dbReference>
<comment type="catalytic activity">
    <reaction evidence="7">
        <text>NAD(+) + H2O = ADP-D-ribose + nicotinamide + H(+)</text>
        <dbReference type="Rhea" id="RHEA:16301"/>
        <dbReference type="ChEBI" id="CHEBI:15377"/>
        <dbReference type="ChEBI" id="CHEBI:15378"/>
        <dbReference type="ChEBI" id="CHEBI:17154"/>
        <dbReference type="ChEBI" id="CHEBI:57540"/>
        <dbReference type="ChEBI" id="CHEBI:57967"/>
        <dbReference type="EC" id="3.2.2.6"/>
    </reaction>
    <physiologicalReaction direction="left-to-right" evidence="7">
        <dbReference type="Rhea" id="RHEA:16302"/>
    </physiologicalReaction>
</comment>
<gene>
    <name evidence="9" type="ORF">FSB_LOCUS37845</name>
</gene>
<protein>
    <recommendedName>
        <fullName evidence="1">ADP-ribosyl cyclase/cyclic ADP-ribose hydrolase</fullName>
        <ecNumber evidence="1">3.2.2.6</ecNumber>
    </recommendedName>
</protein>
<evidence type="ECO:0000256" key="3">
    <source>
        <dbReference type="ARBA" id="ARBA00022737"/>
    </source>
</evidence>
<dbReference type="PANTHER" id="PTHR11017">
    <property type="entry name" value="LEUCINE-RICH REPEAT-CONTAINING PROTEIN"/>
    <property type="match status" value="1"/>
</dbReference>
<dbReference type="SUPFAM" id="SSF52200">
    <property type="entry name" value="Toll/Interleukin receptor TIR domain"/>
    <property type="match status" value="1"/>
</dbReference>
<dbReference type="Gene3D" id="3.80.10.10">
    <property type="entry name" value="Ribonuclease Inhibitor"/>
    <property type="match status" value="2"/>
</dbReference>
<evidence type="ECO:0000313" key="9">
    <source>
        <dbReference type="EMBL" id="SPD09963.1"/>
    </source>
</evidence>
<dbReference type="Gene3D" id="3.40.50.10140">
    <property type="entry name" value="Toll/interleukin-1 receptor homology (TIR) domain"/>
    <property type="match status" value="1"/>
</dbReference>
<dbReference type="InterPro" id="IPR002182">
    <property type="entry name" value="NB-ARC"/>
</dbReference>
<dbReference type="Gene3D" id="1.10.8.430">
    <property type="entry name" value="Helical domain of apoptotic protease-activating factors"/>
    <property type="match status" value="1"/>
</dbReference>
<dbReference type="SUPFAM" id="SSF52540">
    <property type="entry name" value="P-loop containing nucleoside triphosphate hydrolases"/>
    <property type="match status" value="1"/>
</dbReference>
<dbReference type="GO" id="GO:0061809">
    <property type="term" value="F:NAD+ nucleosidase activity, cyclic ADP-ribose generating"/>
    <property type="evidence" value="ECO:0007669"/>
    <property type="project" value="UniProtKB-EC"/>
</dbReference>
<accession>A0A2N9HE01</accession>
<dbReference type="Pfam" id="PF23286">
    <property type="entry name" value="LRR_13"/>
    <property type="match status" value="1"/>
</dbReference>
<dbReference type="Pfam" id="PF07725">
    <property type="entry name" value="LRR_3"/>
    <property type="match status" value="1"/>
</dbReference>
<dbReference type="InterPro" id="IPR058546">
    <property type="entry name" value="RPS4B/Roq1-like_LRR"/>
</dbReference>
<evidence type="ECO:0000256" key="5">
    <source>
        <dbReference type="ARBA" id="ARBA00022821"/>
    </source>
</evidence>
<keyword evidence="3" id="KW-0677">Repeat</keyword>
<dbReference type="SUPFAM" id="SSF52058">
    <property type="entry name" value="L domain-like"/>
    <property type="match status" value="1"/>
</dbReference>
<evidence type="ECO:0000256" key="1">
    <source>
        <dbReference type="ARBA" id="ARBA00011982"/>
    </source>
</evidence>
<dbReference type="AlphaFoldDB" id="A0A2N9HE01"/>
<proteinExistence type="predicted"/>
<dbReference type="Gene3D" id="3.40.50.300">
    <property type="entry name" value="P-loop containing nucleotide triphosphate hydrolases"/>
    <property type="match status" value="1"/>
</dbReference>
<dbReference type="FunFam" id="3.40.50.10140:FF:000007">
    <property type="entry name" value="Disease resistance protein (TIR-NBS-LRR class)"/>
    <property type="match status" value="1"/>
</dbReference>
<dbReference type="GO" id="GO:0006952">
    <property type="term" value="P:defense response"/>
    <property type="evidence" value="ECO:0007669"/>
    <property type="project" value="InterPro"/>
</dbReference>
<name>A0A2N9HE01_FAGSY</name>
<keyword evidence="6" id="KW-0520">NAD</keyword>
<dbReference type="EMBL" id="OIVN01003270">
    <property type="protein sequence ID" value="SPD09963.1"/>
    <property type="molecule type" value="Genomic_DNA"/>
</dbReference>
<dbReference type="InterPro" id="IPR045344">
    <property type="entry name" value="C-JID"/>
</dbReference>
<dbReference type="PROSITE" id="PS50104">
    <property type="entry name" value="TIR"/>
    <property type="match status" value="1"/>
</dbReference>
<evidence type="ECO:0000256" key="2">
    <source>
        <dbReference type="ARBA" id="ARBA00022614"/>
    </source>
</evidence>
<dbReference type="Pfam" id="PF01582">
    <property type="entry name" value="TIR"/>
    <property type="match status" value="1"/>
</dbReference>
<keyword evidence="5" id="KW-0611">Plant defense</keyword>
<reference evidence="9" key="1">
    <citation type="submission" date="2018-02" db="EMBL/GenBank/DDBJ databases">
        <authorList>
            <person name="Cohen D.B."/>
            <person name="Kent A.D."/>
        </authorList>
    </citation>
    <scope>NUCLEOTIDE SEQUENCE</scope>
</reference>
<evidence type="ECO:0000256" key="4">
    <source>
        <dbReference type="ARBA" id="ARBA00022801"/>
    </source>
</evidence>
<dbReference type="InterPro" id="IPR032675">
    <property type="entry name" value="LRR_dom_sf"/>
</dbReference>
<dbReference type="PRINTS" id="PR00364">
    <property type="entry name" value="DISEASERSIST"/>
</dbReference>
<sequence>MAFVTPKTASDPSSSSSSALARWEYDVFLSFRGEDTRKNFTDHLYAALDQRGIRTFRDDEKLEKGKPISPKLLNAIQVSRFAVIVLSRNYASSSWCLDELVKIVECTEETGLIALPVFYHVNPSDVRKQKGTFAEAFAEHEGHIKNKEKVQTWKYALTQVANLSGWDLQDEQESTIIEEIVGKILSELNSTYSSFHQDLVGINSRVEEMKNLYSGTGLNDVRFIGIWGMGGIGKTTIAQVLYDRIRYHFDGSCFLSNIREKSGNGGLVPLQKQLLSDILIESNIAISNVQWGINVIRNRLCHKKVIVVLDDVDQPEQLEALAGDRGWFGRGSIIIITTRDQHLLIRNEVTEEETYKAKKFNDDEALKLFSRKAFKQDYPAEGYEVLSKKVIYYAKGLPLALEVLGSFLFHRKPDAWESALEPGQRSRLWRSEHVLHVLKHSTGTEKVESISLSSPSKGEEHLNVEAFSKMKNLRLLKISNVQLPHGLNYLSNELRFLNWDGYPLESMPTSFQPYKLVELIMPHSRIKQLWDGIGSSEWLKLINLSNSKNLIMTPDFTRVPNLEILILQGCTRMSKIHASLGDLKRLILLDLNGCIGLKSLPYKISLESLEIFVLSGCSRLKKFPEIVGNMLRLSKLYLDGTAIKELPLSVERLTGLTLLNLRDCKNFSSLPSGICNLTSLKTLTLSCCSKLDELPEYLGNIEGLEELDVSGTAIKELPLSVECLTGLTLLNLRDCKNFSSLPSGICNLMSLKTLTLSCCSKLDELPEHLGNVEGLEELDVSRTAIRELPSSIVHLKNLTALSLRGCEGLSSKSSNKLLPFPCNSKSRYHELDMAFSISFEVFDQAGSKLLQSSGNLQGYWLKLEALPDPLELKFGFKPMFDLLNCFKLVENQGYGDMFLTMLRSYHQERYCEHPKSLSYGFGIVIPGSKIPKWYSHQSVGTSVNLQVPSYLCNKMGITFCAVFVLHQHHPPDQLDDLHPPHKLTHLLWWTFSANGHDCQTSTIFPFNEDSGKVESHHLWLYYLPPKFFKMNWNKGWDTISANGFSQIEIKFYTRGPGLEVKKCGIGVVYKQDIEDISQTNELEFFTVDDCNNFVVAVEGSEIESSHVDHDRDGPSGEHRSNETQHRNIIDRLMLCLGIWIENFCTR</sequence>
<evidence type="ECO:0000259" key="8">
    <source>
        <dbReference type="PROSITE" id="PS50104"/>
    </source>
</evidence>
<dbReference type="InterPro" id="IPR000157">
    <property type="entry name" value="TIR_dom"/>
</dbReference>
<feature type="domain" description="TIR" evidence="8">
    <location>
        <begin position="23"/>
        <end position="188"/>
    </location>
</feature>
<dbReference type="InterPro" id="IPR044974">
    <property type="entry name" value="Disease_R_plants"/>
</dbReference>
<dbReference type="EC" id="3.2.2.6" evidence="1"/>
<dbReference type="GO" id="GO:0043531">
    <property type="term" value="F:ADP binding"/>
    <property type="evidence" value="ECO:0007669"/>
    <property type="project" value="InterPro"/>
</dbReference>
<evidence type="ECO:0000256" key="7">
    <source>
        <dbReference type="ARBA" id="ARBA00047304"/>
    </source>
</evidence>
<evidence type="ECO:0000256" key="6">
    <source>
        <dbReference type="ARBA" id="ARBA00023027"/>
    </source>
</evidence>
<dbReference type="Pfam" id="PF20160">
    <property type="entry name" value="C-JID"/>
    <property type="match status" value="1"/>
</dbReference>
<keyword evidence="2" id="KW-0433">Leucine-rich repeat</keyword>
<organism evidence="9">
    <name type="scientific">Fagus sylvatica</name>
    <name type="common">Beechnut</name>
    <dbReference type="NCBI Taxonomy" id="28930"/>
    <lineage>
        <taxon>Eukaryota</taxon>
        <taxon>Viridiplantae</taxon>
        <taxon>Streptophyta</taxon>
        <taxon>Embryophyta</taxon>
        <taxon>Tracheophyta</taxon>
        <taxon>Spermatophyta</taxon>
        <taxon>Magnoliopsida</taxon>
        <taxon>eudicotyledons</taxon>
        <taxon>Gunneridae</taxon>
        <taxon>Pentapetalae</taxon>
        <taxon>rosids</taxon>
        <taxon>fabids</taxon>
        <taxon>Fagales</taxon>
        <taxon>Fagaceae</taxon>
        <taxon>Fagus</taxon>
    </lineage>
</organism>
<keyword evidence="4" id="KW-0378">Hydrolase</keyword>
<dbReference type="InterPro" id="IPR027417">
    <property type="entry name" value="P-loop_NTPase"/>
</dbReference>